<dbReference type="FunFam" id="1.10.10.60:FF:000141">
    <property type="entry name" value="TetR family transcriptional regulator"/>
    <property type="match status" value="1"/>
</dbReference>
<evidence type="ECO:0000313" key="7">
    <source>
        <dbReference type="Proteomes" id="UP000196240"/>
    </source>
</evidence>
<dbReference type="PRINTS" id="PR00455">
    <property type="entry name" value="HTHTETR"/>
</dbReference>
<dbReference type="Proteomes" id="UP000196240">
    <property type="component" value="Unassembled WGS sequence"/>
</dbReference>
<dbReference type="PANTHER" id="PTHR30055">
    <property type="entry name" value="HTH-TYPE TRANSCRIPTIONAL REGULATOR RUTR"/>
    <property type="match status" value="1"/>
</dbReference>
<dbReference type="EMBL" id="FUUY01000003">
    <property type="protein sequence ID" value="SJX21707.1"/>
    <property type="molecule type" value="Genomic_DNA"/>
</dbReference>
<keyword evidence="2 4" id="KW-0238">DNA-binding</keyword>
<dbReference type="InterPro" id="IPR009057">
    <property type="entry name" value="Homeodomain-like_sf"/>
</dbReference>
<proteinExistence type="predicted"/>
<dbReference type="Gene3D" id="1.10.357.10">
    <property type="entry name" value="Tetracycline Repressor, domain 2"/>
    <property type="match status" value="1"/>
</dbReference>
<dbReference type="RefSeq" id="WP_087011985.1">
    <property type="nucleotide sequence ID" value="NZ_FUUY01000003.1"/>
</dbReference>
<reference evidence="6 7" key="1">
    <citation type="submission" date="2017-02" db="EMBL/GenBank/DDBJ databases">
        <authorList>
            <person name="Peterson S.W."/>
        </authorList>
    </citation>
    <scope>NUCLEOTIDE SEQUENCE [LARGE SCALE GENOMIC DNA]</scope>
    <source>
        <strain evidence="6">C6</strain>
    </source>
</reference>
<dbReference type="InterPro" id="IPR050109">
    <property type="entry name" value="HTH-type_TetR-like_transc_reg"/>
</dbReference>
<protein>
    <submittedName>
        <fullName evidence="6">HTH-type transcriptional regulator AcrR</fullName>
    </submittedName>
</protein>
<dbReference type="PROSITE" id="PS50977">
    <property type="entry name" value="HTH_TETR_2"/>
    <property type="match status" value="1"/>
</dbReference>
<evidence type="ECO:0000256" key="2">
    <source>
        <dbReference type="ARBA" id="ARBA00023125"/>
    </source>
</evidence>
<name>A0A1R7QBV6_ACIJO</name>
<dbReference type="PANTHER" id="PTHR30055:SF146">
    <property type="entry name" value="HTH-TYPE TRANSCRIPTIONAL DUAL REGULATOR CECR"/>
    <property type="match status" value="1"/>
</dbReference>
<evidence type="ECO:0000256" key="3">
    <source>
        <dbReference type="ARBA" id="ARBA00023163"/>
    </source>
</evidence>
<evidence type="ECO:0000256" key="4">
    <source>
        <dbReference type="PROSITE-ProRule" id="PRU00335"/>
    </source>
</evidence>
<dbReference type="AlphaFoldDB" id="A0A1R7QBV6"/>
<evidence type="ECO:0000259" key="5">
    <source>
        <dbReference type="PROSITE" id="PS50977"/>
    </source>
</evidence>
<feature type="DNA-binding region" description="H-T-H motif" evidence="4">
    <location>
        <begin position="34"/>
        <end position="53"/>
    </location>
</feature>
<keyword evidence="3" id="KW-0804">Transcription</keyword>
<gene>
    <name evidence="6" type="primary">acrR</name>
    <name evidence="6" type="ORF">ACNJC6_01327</name>
</gene>
<dbReference type="InterPro" id="IPR001647">
    <property type="entry name" value="HTH_TetR"/>
</dbReference>
<dbReference type="GO" id="GO:0000976">
    <property type="term" value="F:transcription cis-regulatory region binding"/>
    <property type="evidence" value="ECO:0007669"/>
    <property type="project" value="TreeGrafter"/>
</dbReference>
<dbReference type="InterPro" id="IPR039536">
    <property type="entry name" value="TetR_C_Proteobacteria"/>
</dbReference>
<accession>A0A1R7QBV6</accession>
<dbReference type="GO" id="GO:0003700">
    <property type="term" value="F:DNA-binding transcription factor activity"/>
    <property type="evidence" value="ECO:0007669"/>
    <property type="project" value="TreeGrafter"/>
</dbReference>
<sequence>MQASAGRPKDLEKRQRILEVARQLFLQHGYHGSSMDHIAKEAHVTKLTVYNHFQDKANLFSCAIEETCEKLMLGRSFQLQRAEDFVPMLEQICALSMHIINLPEAIKLEHLLLQLAAEQNPLLVNFYKASHLKMRAIWEQFFDQAQALGVLQFEQVNEVITLLMSLLFGYRHQEMLLGMNEVPNAKQREQLIQEAIAIFLLKYPLQKP</sequence>
<dbReference type="Pfam" id="PF14246">
    <property type="entry name" value="TetR_C_7"/>
    <property type="match status" value="1"/>
</dbReference>
<dbReference type="SUPFAM" id="SSF46689">
    <property type="entry name" value="Homeodomain-like"/>
    <property type="match status" value="1"/>
</dbReference>
<evidence type="ECO:0000313" key="6">
    <source>
        <dbReference type="EMBL" id="SJX21707.1"/>
    </source>
</evidence>
<organism evidence="6 7">
    <name type="scientific">Acinetobacter johnsonii</name>
    <dbReference type="NCBI Taxonomy" id="40214"/>
    <lineage>
        <taxon>Bacteria</taxon>
        <taxon>Pseudomonadati</taxon>
        <taxon>Pseudomonadota</taxon>
        <taxon>Gammaproteobacteria</taxon>
        <taxon>Moraxellales</taxon>
        <taxon>Moraxellaceae</taxon>
        <taxon>Acinetobacter</taxon>
    </lineage>
</organism>
<dbReference type="Pfam" id="PF00440">
    <property type="entry name" value="TetR_N"/>
    <property type="match status" value="1"/>
</dbReference>
<evidence type="ECO:0000256" key="1">
    <source>
        <dbReference type="ARBA" id="ARBA00023015"/>
    </source>
</evidence>
<keyword evidence="1" id="KW-0805">Transcription regulation</keyword>
<feature type="domain" description="HTH tetR-type" evidence="5">
    <location>
        <begin position="11"/>
        <end position="71"/>
    </location>
</feature>